<reference evidence="2 3" key="1">
    <citation type="submission" date="2020-08" db="EMBL/GenBank/DDBJ databases">
        <title>Sequencing the genomes of 1000 actinobacteria strains.</title>
        <authorList>
            <person name="Klenk H.-P."/>
        </authorList>
    </citation>
    <scope>NUCLEOTIDE SEQUENCE [LARGE SCALE GENOMIC DNA]</scope>
    <source>
        <strain evidence="2 3">DSM 44320</strain>
    </source>
</reference>
<dbReference type="GeneID" id="95395105"/>
<dbReference type="RefSeq" id="WP_183661196.1">
    <property type="nucleotide sequence ID" value="NZ_JACIBV010000002.1"/>
</dbReference>
<gene>
    <name evidence="2" type="ORF">FHR33_009084</name>
</gene>
<feature type="domain" description="BRCT" evidence="1">
    <location>
        <begin position="1"/>
        <end position="53"/>
    </location>
</feature>
<dbReference type="SUPFAM" id="SSF52113">
    <property type="entry name" value="BRCT domain"/>
    <property type="match status" value="1"/>
</dbReference>
<evidence type="ECO:0000259" key="1">
    <source>
        <dbReference type="PROSITE" id="PS50172"/>
    </source>
</evidence>
<evidence type="ECO:0000313" key="2">
    <source>
        <dbReference type="EMBL" id="MBB3733137.1"/>
    </source>
</evidence>
<protein>
    <submittedName>
        <fullName evidence="2">WD40 repeat protein</fullName>
    </submittedName>
</protein>
<dbReference type="EMBL" id="JACIBV010000002">
    <property type="protein sequence ID" value="MBB3733137.1"/>
    <property type="molecule type" value="Genomic_DNA"/>
</dbReference>
<dbReference type="InterPro" id="IPR036420">
    <property type="entry name" value="BRCT_dom_sf"/>
</dbReference>
<dbReference type="Pfam" id="PF00533">
    <property type="entry name" value="BRCT"/>
    <property type="match status" value="1"/>
</dbReference>
<dbReference type="Proteomes" id="UP000579945">
    <property type="component" value="Unassembled WGS sequence"/>
</dbReference>
<organism evidence="2 3">
    <name type="scientific">Nonomuraea dietziae</name>
    <dbReference type="NCBI Taxonomy" id="65515"/>
    <lineage>
        <taxon>Bacteria</taxon>
        <taxon>Bacillati</taxon>
        <taxon>Actinomycetota</taxon>
        <taxon>Actinomycetes</taxon>
        <taxon>Streptosporangiales</taxon>
        <taxon>Streptosporangiaceae</taxon>
        <taxon>Nonomuraea</taxon>
    </lineage>
</organism>
<dbReference type="SUPFAM" id="SSF50998">
    <property type="entry name" value="Quinoprotein alcohol dehydrogenase-like"/>
    <property type="match status" value="1"/>
</dbReference>
<dbReference type="Gene3D" id="2.130.10.10">
    <property type="entry name" value="YVTN repeat-like/Quinoprotein amine dehydrogenase"/>
    <property type="match status" value="2"/>
</dbReference>
<proteinExistence type="predicted"/>
<comment type="caution">
    <text evidence="2">The sequence shown here is derived from an EMBL/GenBank/DDBJ whole genome shotgun (WGS) entry which is preliminary data.</text>
</comment>
<accession>A0A7W5V9I9</accession>
<keyword evidence="3" id="KW-1185">Reference proteome</keyword>
<dbReference type="InterPro" id="IPR015943">
    <property type="entry name" value="WD40/YVTN_repeat-like_dom_sf"/>
</dbReference>
<name>A0A7W5V9I9_9ACTN</name>
<evidence type="ECO:0000313" key="3">
    <source>
        <dbReference type="Proteomes" id="UP000579945"/>
    </source>
</evidence>
<dbReference type="InterPro" id="IPR001357">
    <property type="entry name" value="BRCT_dom"/>
</dbReference>
<dbReference type="InterPro" id="IPR011047">
    <property type="entry name" value="Quinoprotein_ADH-like_sf"/>
</dbReference>
<dbReference type="InterPro" id="IPR011041">
    <property type="entry name" value="Quinoprot_gluc/sorb_DH_b-prop"/>
</dbReference>
<dbReference type="AlphaFoldDB" id="A0A7W5V9I9"/>
<dbReference type="SUPFAM" id="SSF50952">
    <property type="entry name" value="Soluble quinoprotein glucose dehydrogenase"/>
    <property type="match status" value="1"/>
</dbReference>
<dbReference type="Gene3D" id="3.40.50.10190">
    <property type="entry name" value="BRCT domain"/>
    <property type="match status" value="1"/>
</dbReference>
<dbReference type="PROSITE" id="PS50172">
    <property type="entry name" value="BRCT"/>
    <property type="match status" value="1"/>
</dbReference>
<sequence>MMINGSQIVLAGRFGRLSKDEAKRRLEALGAKVTASVTARTDLVFAGAKSGAKAGPAAVRGVPIYDEDALEAVLDGREPGTAPPSPPFTGVPGEPMGPGEALDRLKNADWSAFSPERDTVPLRDALQALERAHGVTDAHRLATARLRDAGALLRHSDVHHGELNGHALSPDGRHLAVGSGAGDDYDRGGVLQVFEVATGRCVHAIDGIMGGVGFPGHARSLQWSADGTRIALEYNTNATGVWDPFGTAHEPLADAFFLASGRPLGMALAPEGRRAFVYGGGSDLLRNVVVAMHEGSVAGPPDARPEGTAPIEFSGPSPDECEEIWNDEPMFVLGRAFWSRDGCRVYGEAADAYAAISLDVEKRQVAWVLRLEEDPEAAAPEWSLDERLLACQRDGRLVIADALTGEPTAELPGYPGADVLCWGPGGRLAVVAPAGGSVGIVDATTGEHRYDLDVRAAASDPRGWDARSWAWSPNGERAACVTAEGRIEIWSLGERPERLRVLDGVRRTVGQDDHGFGLEWPAADMLIAIGPHAVRFLRPDTGEIVADHPFHHAPASARPLFLTGRDLGDQLRLNPTFALDENTWAVAFEDGTVIAPVGRQDDLDGRLCWSVARRFAWPFRWGDREIFPDPAHAAVGAGSPETDRLLAPFLGRGSTAEAKGTWPPPDTATVGDLITVVRGTLADLTVHDSVVHAEWTVDTLQQLAMIRARRREAAEARELALAIPEHRRRLGHLARIALALGAAGFTAEAAAVFPYADADLADMGGAADTAADTAADAAAVAGACAVLGQHERAERWFTVAREVADADRSNWTVRLPLVWALTECGREQEARVVLDEGVGTPGGRHHGVPWLVCLLRRGETELVRELIGERSVPNDPNERHSYGVRWFDDWTAARALTVHGQPELLRLWGDINWASVRDHLPVAERIAAEGMPTSPTGDQLIDLAAQYAGLANLPKATKRRECAWAAKKAAECGHISAVLDLLPGTNDPGRHGMGSDERAWVALSALRTIAIGVDVDVW</sequence>